<evidence type="ECO:0000256" key="2">
    <source>
        <dbReference type="ARBA" id="ARBA00022857"/>
    </source>
</evidence>
<dbReference type="PIRSF" id="PIRSF000193">
    <property type="entry name" value="Pyrrol-5-carb_rd"/>
    <property type="match status" value="1"/>
</dbReference>
<keyword evidence="2 4" id="KW-0521">NADP</keyword>
<dbReference type="InterPro" id="IPR000304">
    <property type="entry name" value="Pyrroline-COOH_reductase"/>
</dbReference>
<keyword evidence="8" id="KW-1185">Reference proteome</keyword>
<dbReference type="InterPro" id="IPR028939">
    <property type="entry name" value="P5C_Rdtase_cat_N"/>
</dbReference>
<sequence>MIKLGVLGVGDLTEKMMRGLHRAGSGVRVLLSPRNQERAERLARECGFEILPTNQAVADAADVVLIGVRPAQLDELARQVTLKSGQALISVVAGVPVSEIERLFGARPCSRAMLSAASEINRSTVAVFPPESMAAQLLAALGNLVRLTTEREFELAMVAACANGWFYFLIDELQRWFVQKGMSEESARTLTLSSIEDCVAYARHKSASDAGDIGASIASPGTYTALGLAVLNRHGAIAAWSAASDAVFEALMPQGE</sequence>
<dbReference type="InterPro" id="IPR036291">
    <property type="entry name" value="NAD(P)-bd_dom_sf"/>
</dbReference>
<evidence type="ECO:0000256" key="3">
    <source>
        <dbReference type="ARBA" id="ARBA00023002"/>
    </source>
</evidence>
<dbReference type="OrthoDB" id="8418678at2"/>
<organism evidence="7 8">
    <name type="scientific">Caballeronia hypogeia</name>
    <dbReference type="NCBI Taxonomy" id="1777140"/>
    <lineage>
        <taxon>Bacteria</taxon>
        <taxon>Pseudomonadati</taxon>
        <taxon>Pseudomonadota</taxon>
        <taxon>Betaproteobacteria</taxon>
        <taxon>Burkholderiales</taxon>
        <taxon>Burkholderiaceae</taxon>
        <taxon>Caballeronia</taxon>
    </lineage>
</organism>
<dbReference type="Pfam" id="PF14748">
    <property type="entry name" value="P5CR_dimer"/>
    <property type="match status" value="1"/>
</dbReference>
<reference evidence="7" key="1">
    <citation type="submission" date="2016-01" db="EMBL/GenBank/DDBJ databases">
        <authorList>
            <person name="Peeters C."/>
        </authorList>
    </citation>
    <scope>NUCLEOTIDE SEQUENCE</scope>
    <source>
        <strain evidence="7">LMG 29322</strain>
    </source>
</reference>
<dbReference type="Pfam" id="PF03807">
    <property type="entry name" value="F420_oxidored"/>
    <property type="match status" value="1"/>
</dbReference>
<comment type="similarity">
    <text evidence="1">Belongs to the pyrroline-5-carboxylate reductase family.</text>
</comment>
<feature type="binding site" evidence="4">
    <location>
        <position position="54"/>
    </location>
    <ligand>
        <name>NADPH</name>
        <dbReference type="ChEBI" id="CHEBI:57783"/>
    </ligand>
</feature>
<name>A0A158DAZ7_9BURK</name>
<dbReference type="EMBL" id="FCOA02000038">
    <property type="protein sequence ID" value="SAK91376.1"/>
    <property type="molecule type" value="Genomic_DNA"/>
</dbReference>
<dbReference type="STRING" id="1777140.AWB79_06690"/>
<keyword evidence="3 7" id="KW-0560">Oxidoreductase</keyword>
<comment type="caution">
    <text evidence="7">The sequence shown here is derived from an EMBL/GenBank/DDBJ whole genome shotgun (WGS) entry which is preliminary data.</text>
</comment>
<feature type="binding site" evidence="4">
    <location>
        <begin position="7"/>
        <end position="12"/>
    </location>
    <ligand>
        <name>NADP(+)</name>
        <dbReference type="ChEBI" id="CHEBI:58349"/>
    </ligand>
</feature>
<evidence type="ECO:0000313" key="8">
    <source>
        <dbReference type="Proteomes" id="UP000054851"/>
    </source>
</evidence>
<dbReference type="PANTHER" id="PTHR11645">
    <property type="entry name" value="PYRROLINE-5-CARBOXYLATE REDUCTASE"/>
    <property type="match status" value="1"/>
</dbReference>
<evidence type="ECO:0000256" key="4">
    <source>
        <dbReference type="PIRSR" id="PIRSR000193-1"/>
    </source>
</evidence>
<protein>
    <submittedName>
        <fullName evidence="7">Pyrroline-5-carboxylate reductase</fullName>
        <ecNumber evidence="7">1.5.1.2</ecNumber>
    </submittedName>
</protein>
<evidence type="ECO:0000313" key="7">
    <source>
        <dbReference type="EMBL" id="SAK91376.1"/>
    </source>
</evidence>
<dbReference type="Proteomes" id="UP000054851">
    <property type="component" value="Unassembled WGS sequence"/>
</dbReference>
<feature type="domain" description="Pyrroline-5-carboxylate reductase dimerisation" evidence="6">
    <location>
        <begin position="157"/>
        <end position="247"/>
    </location>
</feature>
<dbReference type="Gene3D" id="3.40.50.720">
    <property type="entry name" value="NAD(P)-binding Rossmann-like Domain"/>
    <property type="match status" value="1"/>
</dbReference>
<dbReference type="EC" id="1.5.1.2" evidence="7"/>
<dbReference type="SUPFAM" id="SSF51735">
    <property type="entry name" value="NAD(P)-binding Rossmann-fold domains"/>
    <property type="match status" value="1"/>
</dbReference>
<dbReference type="GO" id="GO:0004735">
    <property type="term" value="F:pyrroline-5-carboxylate reductase activity"/>
    <property type="evidence" value="ECO:0007669"/>
    <property type="project" value="UniProtKB-EC"/>
</dbReference>
<dbReference type="SUPFAM" id="SSF48179">
    <property type="entry name" value="6-phosphogluconate dehydrogenase C-terminal domain-like"/>
    <property type="match status" value="1"/>
</dbReference>
<dbReference type="RefSeq" id="WP_061171706.1">
    <property type="nucleotide sequence ID" value="NZ_FCOA02000038.1"/>
</dbReference>
<feature type="domain" description="Pyrroline-5-carboxylate reductase catalytic N-terminal" evidence="5">
    <location>
        <begin position="3"/>
        <end position="94"/>
    </location>
</feature>
<dbReference type="InterPro" id="IPR029036">
    <property type="entry name" value="P5CR_dimer"/>
</dbReference>
<gene>
    <name evidence="7" type="primary">proC_4</name>
    <name evidence="7" type="ORF">AWB79_06690</name>
</gene>
<accession>A0A158DAZ7</accession>
<proteinExistence type="inferred from homology"/>
<dbReference type="InterPro" id="IPR008927">
    <property type="entry name" value="6-PGluconate_DH-like_C_sf"/>
</dbReference>
<dbReference type="GO" id="GO:0055129">
    <property type="term" value="P:L-proline biosynthetic process"/>
    <property type="evidence" value="ECO:0007669"/>
    <property type="project" value="TreeGrafter"/>
</dbReference>
<dbReference type="Gene3D" id="1.10.3730.10">
    <property type="entry name" value="ProC C-terminal domain-like"/>
    <property type="match status" value="1"/>
</dbReference>
<dbReference type="PANTHER" id="PTHR11645:SF0">
    <property type="entry name" value="PYRROLINE-5-CARBOXYLATE REDUCTASE 3"/>
    <property type="match status" value="1"/>
</dbReference>
<evidence type="ECO:0000256" key="1">
    <source>
        <dbReference type="ARBA" id="ARBA00005525"/>
    </source>
</evidence>
<dbReference type="AlphaFoldDB" id="A0A158DAZ7"/>
<evidence type="ECO:0000259" key="6">
    <source>
        <dbReference type="Pfam" id="PF14748"/>
    </source>
</evidence>
<evidence type="ECO:0000259" key="5">
    <source>
        <dbReference type="Pfam" id="PF03807"/>
    </source>
</evidence>